<accession>A0A7I8DQN2</accession>
<evidence type="ECO:0000259" key="1">
    <source>
        <dbReference type="Pfam" id="PF18735"/>
    </source>
</evidence>
<organism evidence="2 3">
    <name type="scientific">Anaerocolumna chitinilytica</name>
    <dbReference type="NCBI Taxonomy" id="1727145"/>
    <lineage>
        <taxon>Bacteria</taxon>
        <taxon>Bacillati</taxon>
        <taxon>Bacillota</taxon>
        <taxon>Clostridia</taxon>
        <taxon>Lachnospirales</taxon>
        <taxon>Lachnospiraceae</taxon>
        <taxon>Anaerocolumna</taxon>
    </lineage>
</organism>
<sequence length="225" mass="26903">MIDFEKEHLAMIEQKENVIFEIERVLFTQRYKISKKHLDIFTVQSIAMLYAIWEGYIQQSFQLYIKYINSLNLDFNDFNDNIVVFHMDNCFKQFHSYPSKNLGKINFYAKLANHYSEKKHNIYSSVNTESNVSYDVMNKLLSQFGLELFPERWERYNYPAPSLKEKMNTFLRYRNGVAHGGDIESEEKVTNEIFSEYKNLVKDLMYEIHNKFMSAIDNKSYLHPS</sequence>
<proteinExistence type="predicted"/>
<evidence type="ECO:0000313" key="2">
    <source>
        <dbReference type="EMBL" id="BCK00734.1"/>
    </source>
</evidence>
<dbReference type="InterPro" id="IPR041519">
    <property type="entry name" value="HEPN_RiboL-PSP"/>
</dbReference>
<gene>
    <name evidence="2" type="ORF">bsdcttw_37740</name>
</gene>
<dbReference type="RefSeq" id="WP_185256376.1">
    <property type="nucleotide sequence ID" value="NZ_AP023368.1"/>
</dbReference>
<dbReference type="KEGG" id="acht:bsdcttw_37740"/>
<evidence type="ECO:0000313" key="3">
    <source>
        <dbReference type="Proteomes" id="UP000515703"/>
    </source>
</evidence>
<protein>
    <recommendedName>
        <fullName evidence="1">RiboL-PSP-HEPN domain-containing protein</fullName>
    </recommendedName>
</protein>
<dbReference type="Proteomes" id="UP000515703">
    <property type="component" value="Chromosome"/>
</dbReference>
<keyword evidence="3" id="KW-1185">Reference proteome</keyword>
<name>A0A7I8DQN2_9FIRM</name>
<dbReference type="EMBL" id="AP023368">
    <property type="protein sequence ID" value="BCK00734.1"/>
    <property type="molecule type" value="Genomic_DNA"/>
</dbReference>
<reference evidence="2 3" key="2">
    <citation type="submission" date="2020-08" db="EMBL/GenBank/DDBJ databases">
        <authorList>
            <person name="Ueki A."/>
            <person name="Tonouchi A."/>
        </authorList>
    </citation>
    <scope>NUCLEOTIDE SEQUENCE [LARGE SCALE GENOMIC DNA]</scope>
    <source>
        <strain evidence="2 3">CTTW</strain>
    </source>
</reference>
<dbReference type="Pfam" id="PF18735">
    <property type="entry name" value="HEPN_RiboL-PSP"/>
    <property type="match status" value="1"/>
</dbReference>
<dbReference type="AlphaFoldDB" id="A0A7I8DQN2"/>
<feature type="domain" description="RiboL-PSP-HEPN" evidence="1">
    <location>
        <begin position="36"/>
        <end position="213"/>
    </location>
</feature>
<reference evidence="2 3" key="1">
    <citation type="submission" date="2020-08" db="EMBL/GenBank/DDBJ databases">
        <title>Draft genome sequencing of an Anaerocolumna strain isolated from anoxic soil subjected to BSD treatment.</title>
        <authorList>
            <person name="Uek A."/>
            <person name="Tonouchi A."/>
        </authorList>
    </citation>
    <scope>NUCLEOTIDE SEQUENCE [LARGE SCALE GENOMIC DNA]</scope>
    <source>
        <strain evidence="2 3">CTTW</strain>
    </source>
</reference>